<dbReference type="OrthoDB" id="9801454at2"/>
<dbReference type="Pfam" id="PF00994">
    <property type="entry name" value="MoCF_biosynth"/>
    <property type="match status" value="1"/>
</dbReference>
<reference evidence="3 4" key="1">
    <citation type="journal article" date="2015" name="Genome Announc.">
        <title>Expanding the biotechnology potential of lactobacilli through comparative genomics of 213 strains and associated genera.</title>
        <authorList>
            <person name="Sun Z."/>
            <person name="Harris H.M."/>
            <person name="McCann A."/>
            <person name="Guo C."/>
            <person name="Argimon S."/>
            <person name="Zhang W."/>
            <person name="Yang X."/>
            <person name="Jeffery I.B."/>
            <person name="Cooney J.C."/>
            <person name="Kagawa T.F."/>
            <person name="Liu W."/>
            <person name="Song Y."/>
            <person name="Salvetti E."/>
            <person name="Wrobel A."/>
            <person name="Rasinkangas P."/>
            <person name="Parkhill J."/>
            <person name="Rea M.C."/>
            <person name="O'Sullivan O."/>
            <person name="Ritari J."/>
            <person name="Douillard F.P."/>
            <person name="Paul Ross R."/>
            <person name="Yang R."/>
            <person name="Briner A.E."/>
            <person name="Felis G.E."/>
            <person name="de Vos W.M."/>
            <person name="Barrangou R."/>
            <person name="Klaenhammer T.R."/>
            <person name="Caufield P.W."/>
            <person name="Cui Y."/>
            <person name="Zhang H."/>
            <person name="O'Toole P.W."/>
        </authorList>
    </citation>
    <scope>NUCLEOTIDE SEQUENCE [LARGE SCALE GENOMIC DNA]</scope>
    <source>
        <strain evidence="3 4">DSM 23927</strain>
    </source>
</reference>
<dbReference type="InterPro" id="IPR008135">
    <property type="entry name" value="Competence-induced_CinA"/>
</dbReference>
<evidence type="ECO:0000313" key="3">
    <source>
        <dbReference type="EMBL" id="KRM72335.1"/>
    </source>
</evidence>
<comment type="caution">
    <text evidence="3">The sequence shown here is derived from an EMBL/GenBank/DDBJ whole genome shotgun (WGS) entry which is preliminary data.</text>
</comment>
<dbReference type="SUPFAM" id="SSF53218">
    <property type="entry name" value="Molybdenum cofactor biosynthesis proteins"/>
    <property type="match status" value="1"/>
</dbReference>
<protein>
    <recommendedName>
        <fullName evidence="1">Putative competence-damage inducible protein</fullName>
    </recommendedName>
</protein>
<keyword evidence="4" id="KW-1185">Reference proteome</keyword>
<dbReference type="STRING" id="1423727.FC34_GL000035"/>
<proteinExistence type="inferred from homology"/>
<dbReference type="Pfam" id="PF18146">
    <property type="entry name" value="CinA_KH"/>
    <property type="match status" value="1"/>
</dbReference>
<dbReference type="SMART" id="SM00852">
    <property type="entry name" value="MoCF_biosynth"/>
    <property type="match status" value="1"/>
</dbReference>
<dbReference type="PANTHER" id="PTHR13939:SF0">
    <property type="entry name" value="NMN AMIDOHYDROLASE-LIKE PROTEIN YFAY"/>
    <property type="match status" value="1"/>
</dbReference>
<evidence type="ECO:0000256" key="1">
    <source>
        <dbReference type="HAMAP-Rule" id="MF_00226"/>
    </source>
</evidence>
<dbReference type="SUPFAM" id="SSF142433">
    <property type="entry name" value="CinA-like"/>
    <property type="match status" value="1"/>
</dbReference>
<dbReference type="RefSeq" id="WP_057893369.1">
    <property type="nucleotide sequence ID" value="NZ_AYZQ01000001.1"/>
</dbReference>
<dbReference type="InterPro" id="IPR036425">
    <property type="entry name" value="MoaB/Mog-like_dom_sf"/>
</dbReference>
<dbReference type="InterPro" id="IPR001453">
    <property type="entry name" value="MoaB/Mog_dom"/>
</dbReference>
<evidence type="ECO:0000313" key="4">
    <source>
        <dbReference type="Proteomes" id="UP000051672"/>
    </source>
</evidence>
<dbReference type="NCBIfam" id="TIGR00199">
    <property type="entry name" value="PncC_domain"/>
    <property type="match status" value="1"/>
</dbReference>
<dbReference type="PIRSF" id="PIRSF006728">
    <property type="entry name" value="CinA"/>
    <property type="match status" value="1"/>
</dbReference>
<dbReference type="NCBIfam" id="NF001813">
    <property type="entry name" value="PRK00549.1"/>
    <property type="match status" value="1"/>
</dbReference>
<dbReference type="AlphaFoldDB" id="A0A0R2AZF6"/>
<dbReference type="InterPro" id="IPR036653">
    <property type="entry name" value="CinA-like_C"/>
</dbReference>
<dbReference type="EMBL" id="AYZQ01000001">
    <property type="protein sequence ID" value="KRM72335.1"/>
    <property type="molecule type" value="Genomic_DNA"/>
</dbReference>
<dbReference type="Gene3D" id="3.30.70.2860">
    <property type="match status" value="1"/>
</dbReference>
<evidence type="ECO:0000259" key="2">
    <source>
        <dbReference type="SMART" id="SM00852"/>
    </source>
</evidence>
<dbReference type="CDD" id="cd00885">
    <property type="entry name" value="cinA"/>
    <property type="match status" value="1"/>
</dbReference>
<dbReference type="Gene3D" id="3.90.950.20">
    <property type="entry name" value="CinA-like"/>
    <property type="match status" value="1"/>
</dbReference>
<comment type="similarity">
    <text evidence="1">Belongs to the CinA family.</text>
</comment>
<dbReference type="Proteomes" id="UP000051672">
    <property type="component" value="Unassembled WGS sequence"/>
</dbReference>
<dbReference type="Pfam" id="PF02464">
    <property type="entry name" value="CinA"/>
    <property type="match status" value="1"/>
</dbReference>
<dbReference type="HAMAP" id="MF_00226_B">
    <property type="entry name" value="CinA_B"/>
    <property type="match status" value="1"/>
</dbReference>
<dbReference type="InterPro" id="IPR008136">
    <property type="entry name" value="CinA_C"/>
</dbReference>
<organism evidence="3 4">
    <name type="scientific">Lacticaseibacillus brantae DSM 23927</name>
    <dbReference type="NCBI Taxonomy" id="1423727"/>
    <lineage>
        <taxon>Bacteria</taxon>
        <taxon>Bacillati</taxon>
        <taxon>Bacillota</taxon>
        <taxon>Bacilli</taxon>
        <taxon>Lactobacillales</taxon>
        <taxon>Lactobacillaceae</taxon>
        <taxon>Lacticaseibacillus</taxon>
    </lineage>
</organism>
<feature type="domain" description="MoaB/Mog" evidence="2">
    <location>
        <begin position="4"/>
        <end position="171"/>
    </location>
</feature>
<dbReference type="InterPro" id="IPR041424">
    <property type="entry name" value="CinA_KH"/>
</dbReference>
<dbReference type="NCBIfam" id="TIGR00200">
    <property type="entry name" value="cinA_nterm"/>
    <property type="match status" value="1"/>
</dbReference>
<dbReference type="PATRIC" id="fig|1423727.3.peg.36"/>
<dbReference type="InterPro" id="IPR050101">
    <property type="entry name" value="CinA"/>
</dbReference>
<gene>
    <name evidence="1" type="primary">cinA</name>
    <name evidence="3" type="ORF">FC34_GL000035</name>
</gene>
<name>A0A0R2AZF6_9LACO</name>
<accession>A0A0R2AZF6</accession>
<dbReference type="Gene3D" id="3.40.980.10">
    <property type="entry name" value="MoaB/Mog-like domain"/>
    <property type="match status" value="1"/>
</dbReference>
<sequence>MEAEIIAVGTEILLGEIVNTNASFVAKQLATLGITSHFQQVVGDNGERLDDAISLAQSRSDLVILIGGLGPTPDDLTKQVLSAHIGKPLVVNFKAIDKLIKWGKQQQRELTDNNRIQAMLPLDATPLDNEIGLAVGAMTEAFDTQFVLLPGPPKEMEPMVINQLVPRLLDLQADHQILVSRVLRFYGIGESALVTELADVIDGQDNPTIASYVKDYEVTLRLTARADSDEAALALLAPMEETIMGRVGEYFYGYGDHNSLAQTVVEALKSKAMTITAAESLTAGAFQAALGDVAGVSAVFNGGFVTYAEATKAKFLGINQVELAEHGVVSEFTAKAMATGALNAANATLAISFTGVAGPEELEGQPAGTVWIGVAHSTGVSAQVFHFPGSRQDVRYRAVKQGLFMALRAIQAH</sequence>
<dbReference type="PANTHER" id="PTHR13939">
    <property type="entry name" value="NICOTINAMIDE-NUCLEOTIDE AMIDOHYDROLASE PNCC"/>
    <property type="match status" value="1"/>
</dbReference>